<evidence type="ECO:0000313" key="3">
    <source>
        <dbReference type="Proteomes" id="UP000828390"/>
    </source>
</evidence>
<name>A0A9D3XYT7_DREPO</name>
<keyword evidence="3" id="KW-1185">Reference proteome</keyword>
<comment type="caution">
    <text evidence="2">The sequence shown here is derived from an EMBL/GenBank/DDBJ whole genome shotgun (WGS) entry which is preliminary data.</text>
</comment>
<reference evidence="2" key="2">
    <citation type="submission" date="2020-11" db="EMBL/GenBank/DDBJ databases">
        <authorList>
            <person name="McCartney M.A."/>
            <person name="Auch B."/>
            <person name="Kono T."/>
            <person name="Mallez S."/>
            <person name="Becker A."/>
            <person name="Gohl D.M."/>
            <person name="Silverstein K.A.T."/>
            <person name="Koren S."/>
            <person name="Bechman K.B."/>
            <person name="Herman A."/>
            <person name="Abrahante J.E."/>
            <person name="Garbe J."/>
        </authorList>
    </citation>
    <scope>NUCLEOTIDE SEQUENCE</scope>
    <source>
        <strain evidence="2">Duluth1</strain>
        <tissue evidence="2">Whole animal</tissue>
    </source>
</reference>
<accession>A0A9D3XYT7</accession>
<reference evidence="2" key="1">
    <citation type="journal article" date="2019" name="bioRxiv">
        <title>The Genome of the Zebra Mussel, Dreissena polymorpha: A Resource for Invasive Species Research.</title>
        <authorList>
            <person name="McCartney M.A."/>
            <person name="Auch B."/>
            <person name="Kono T."/>
            <person name="Mallez S."/>
            <person name="Zhang Y."/>
            <person name="Obille A."/>
            <person name="Becker A."/>
            <person name="Abrahante J.E."/>
            <person name="Garbe J."/>
            <person name="Badalamenti J.P."/>
            <person name="Herman A."/>
            <person name="Mangelson H."/>
            <person name="Liachko I."/>
            <person name="Sullivan S."/>
            <person name="Sone E.D."/>
            <person name="Koren S."/>
            <person name="Silverstein K.A.T."/>
            <person name="Beckman K.B."/>
            <person name="Gohl D.M."/>
        </authorList>
    </citation>
    <scope>NUCLEOTIDE SEQUENCE</scope>
    <source>
        <strain evidence="2">Duluth1</strain>
        <tissue evidence="2">Whole animal</tissue>
    </source>
</reference>
<sequence length="137" mass="16091">MDYKVKPCNGERCTLCSQIKSGNSFQFNCGFVYIVEDGENLTCKSKDVIYVLKCNTCGGEYIGETVNLRKRIHKHNSHIRTEQHYCRATDHLIECGKHLCDVKERYTVFVLETERDKHVRKAKEAYYIRLFQPMMNK</sequence>
<dbReference type="InterPro" id="IPR000305">
    <property type="entry name" value="GIY-YIG_endonuc"/>
</dbReference>
<dbReference type="AlphaFoldDB" id="A0A9D3XYT7"/>
<dbReference type="PROSITE" id="PS50164">
    <property type="entry name" value="GIY_YIG"/>
    <property type="match status" value="1"/>
</dbReference>
<gene>
    <name evidence="2" type="ORF">DPMN_193477</name>
</gene>
<dbReference type="InterPro" id="IPR035901">
    <property type="entry name" value="GIY-YIG_endonuc_sf"/>
</dbReference>
<proteinExistence type="predicted"/>
<organism evidence="2 3">
    <name type="scientific">Dreissena polymorpha</name>
    <name type="common">Zebra mussel</name>
    <name type="synonym">Mytilus polymorpha</name>
    <dbReference type="NCBI Taxonomy" id="45954"/>
    <lineage>
        <taxon>Eukaryota</taxon>
        <taxon>Metazoa</taxon>
        <taxon>Spiralia</taxon>
        <taxon>Lophotrochozoa</taxon>
        <taxon>Mollusca</taxon>
        <taxon>Bivalvia</taxon>
        <taxon>Autobranchia</taxon>
        <taxon>Heteroconchia</taxon>
        <taxon>Euheterodonta</taxon>
        <taxon>Imparidentia</taxon>
        <taxon>Neoheterodontei</taxon>
        <taxon>Myida</taxon>
        <taxon>Dreissenoidea</taxon>
        <taxon>Dreissenidae</taxon>
        <taxon>Dreissena</taxon>
    </lineage>
</organism>
<dbReference type="SUPFAM" id="SSF82771">
    <property type="entry name" value="GIY-YIG endonuclease"/>
    <property type="match status" value="1"/>
</dbReference>
<dbReference type="Pfam" id="PF01541">
    <property type="entry name" value="GIY-YIG"/>
    <property type="match status" value="1"/>
</dbReference>
<evidence type="ECO:0000313" key="2">
    <source>
        <dbReference type="EMBL" id="KAH3690419.1"/>
    </source>
</evidence>
<feature type="domain" description="GIY-YIG" evidence="1">
    <location>
        <begin position="45"/>
        <end position="137"/>
    </location>
</feature>
<protein>
    <recommendedName>
        <fullName evidence="1">GIY-YIG domain-containing protein</fullName>
    </recommendedName>
</protein>
<dbReference type="Gene3D" id="3.40.1440.10">
    <property type="entry name" value="GIY-YIG endonuclease"/>
    <property type="match status" value="1"/>
</dbReference>
<evidence type="ECO:0000259" key="1">
    <source>
        <dbReference type="PROSITE" id="PS50164"/>
    </source>
</evidence>
<dbReference type="Proteomes" id="UP000828390">
    <property type="component" value="Unassembled WGS sequence"/>
</dbReference>
<dbReference type="EMBL" id="JAIWYP010000065">
    <property type="protein sequence ID" value="KAH3690419.1"/>
    <property type="molecule type" value="Genomic_DNA"/>
</dbReference>